<dbReference type="AlphaFoldDB" id="A0A1M5WSB4"/>
<feature type="domain" description="Metallo-beta-lactamase" evidence="1">
    <location>
        <begin position="24"/>
        <end position="197"/>
    </location>
</feature>
<dbReference type="EMBL" id="FQXK01000008">
    <property type="protein sequence ID" value="SHH90506.1"/>
    <property type="molecule type" value="Genomic_DNA"/>
</dbReference>
<gene>
    <name evidence="2" type="ORF">SAMN02745229_01149</name>
</gene>
<dbReference type="PANTHER" id="PTHR42951">
    <property type="entry name" value="METALLO-BETA-LACTAMASE DOMAIN-CONTAINING"/>
    <property type="match status" value="1"/>
</dbReference>
<dbReference type="GeneID" id="89509609"/>
<dbReference type="STRING" id="1121131.SAMN02745229_01149"/>
<name>A0A1M5WSB4_BUTFI</name>
<dbReference type="Proteomes" id="UP000184278">
    <property type="component" value="Unassembled WGS sequence"/>
</dbReference>
<dbReference type="SUPFAM" id="SSF56281">
    <property type="entry name" value="Metallo-hydrolase/oxidoreductase"/>
    <property type="match status" value="1"/>
</dbReference>
<proteinExistence type="predicted"/>
<reference evidence="3" key="1">
    <citation type="submission" date="2016-11" db="EMBL/GenBank/DDBJ databases">
        <authorList>
            <person name="Varghese N."/>
            <person name="Submissions S."/>
        </authorList>
    </citation>
    <scope>NUCLEOTIDE SEQUENCE [LARGE SCALE GENOMIC DNA]</scope>
    <source>
        <strain evidence="3">DSM 3071</strain>
    </source>
</reference>
<protein>
    <submittedName>
        <fullName evidence="2">Glyoxylase, beta-lactamase superfamily II</fullName>
    </submittedName>
</protein>
<organism evidence="2 3">
    <name type="scientific">Butyrivibrio fibrisolvens DSM 3071</name>
    <dbReference type="NCBI Taxonomy" id="1121131"/>
    <lineage>
        <taxon>Bacteria</taxon>
        <taxon>Bacillati</taxon>
        <taxon>Bacillota</taxon>
        <taxon>Clostridia</taxon>
        <taxon>Lachnospirales</taxon>
        <taxon>Lachnospiraceae</taxon>
        <taxon>Butyrivibrio</taxon>
    </lineage>
</organism>
<sequence length="262" mass="30134">MFEDKTLYVKQLKPFLYLLDENHECTGYLVIGDKKAALIDTMMGYHNYKEEIEKITDKPVMVINTHGHPDHIYGNVFFDEAYISPKDLELALNTSKDPEFVEVCEEEGFSMPPFKEIKGGDVVDLGGKTLEIYDIPGHTKGGILLLLKEDRILFTGDAINHHLWLQLPGVVPYKECVEAIDNVLFLEEKADYILHGHARDFDDISLMRCVRDAIQEIIDGKRDNDLEYTYFLGTCKQHPFSVVEGKHYQQDDHVIVYDEAYL</sequence>
<keyword evidence="3" id="KW-1185">Reference proteome</keyword>
<dbReference type="InterPro" id="IPR001279">
    <property type="entry name" value="Metallo-B-lactamas"/>
</dbReference>
<dbReference type="SMART" id="SM00849">
    <property type="entry name" value="Lactamase_B"/>
    <property type="match status" value="1"/>
</dbReference>
<dbReference type="OrthoDB" id="9761531at2"/>
<evidence type="ECO:0000313" key="2">
    <source>
        <dbReference type="EMBL" id="SHH90506.1"/>
    </source>
</evidence>
<dbReference type="InterPro" id="IPR036866">
    <property type="entry name" value="RibonucZ/Hydroxyglut_hydro"/>
</dbReference>
<evidence type="ECO:0000313" key="3">
    <source>
        <dbReference type="Proteomes" id="UP000184278"/>
    </source>
</evidence>
<dbReference type="InterPro" id="IPR050855">
    <property type="entry name" value="NDM-1-like"/>
</dbReference>
<dbReference type="RefSeq" id="WP_073386201.1">
    <property type="nucleotide sequence ID" value="NZ_FQXK01000008.1"/>
</dbReference>
<dbReference type="Pfam" id="PF00753">
    <property type="entry name" value="Lactamase_B"/>
    <property type="match status" value="1"/>
</dbReference>
<accession>A0A1M5WSB4</accession>
<evidence type="ECO:0000259" key="1">
    <source>
        <dbReference type="SMART" id="SM00849"/>
    </source>
</evidence>
<dbReference type="PANTHER" id="PTHR42951:SF22">
    <property type="entry name" value="METALLO BETA-LACTAMASE SUPERFAMILY LIPOPROTEIN"/>
    <property type="match status" value="1"/>
</dbReference>
<dbReference type="Gene3D" id="3.60.15.10">
    <property type="entry name" value="Ribonuclease Z/Hydroxyacylglutathione hydrolase-like"/>
    <property type="match status" value="1"/>
</dbReference>